<feature type="compositionally biased region" description="Low complexity" evidence="1">
    <location>
        <begin position="8"/>
        <end position="26"/>
    </location>
</feature>
<dbReference type="AlphaFoldDB" id="A0A843UUC1"/>
<evidence type="ECO:0000256" key="1">
    <source>
        <dbReference type="SAM" id="MobiDB-lite"/>
    </source>
</evidence>
<dbReference type="Proteomes" id="UP000652761">
    <property type="component" value="Unassembled WGS sequence"/>
</dbReference>
<evidence type="ECO:0000313" key="2">
    <source>
        <dbReference type="EMBL" id="MQL85284.1"/>
    </source>
</evidence>
<feature type="region of interest" description="Disordered" evidence="1">
    <location>
        <begin position="1"/>
        <end position="36"/>
    </location>
</feature>
<accession>A0A843UUC1</accession>
<proteinExistence type="predicted"/>
<organism evidence="2 3">
    <name type="scientific">Colocasia esculenta</name>
    <name type="common">Wild taro</name>
    <name type="synonym">Arum esculentum</name>
    <dbReference type="NCBI Taxonomy" id="4460"/>
    <lineage>
        <taxon>Eukaryota</taxon>
        <taxon>Viridiplantae</taxon>
        <taxon>Streptophyta</taxon>
        <taxon>Embryophyta</taxon>
        <taxon>Tracheophyta</taxon>
        <taxon>Spermatophyta</taxon>
        <taxon>Magnoliopsida</taxon>
        <taxon>Liliopsida</taxon>
        <taxon>Araceae</taxon>
        <taxon>Aroideae</taxon>
        <taxon>Colocasieae</taxon>
        <taxon>Colocasia</taxon>
    </lineage>
</organism>
<sequence>MVHGGRSGRWSTSSSAPSTSAGRGSTPIGSASPTMPVVPVRLPTDYVGCPDDRVRLPADYVGCPGNRVRLPADYVGCPDDRVRFLPNSVTFHIPFTTRGKIDPGPASRYITSLVHAHVPGPVDSWKEFHPSVREFGDLPRARVVWKSTAQTSFRRSMWEARDKAAKTTGSQDSTAWMDYGPVWMRREYWESLCHRWATGPWQKRSQAAKCNRAAHSEKNRYELVRALTFHELFDRTHKPKGTDDYVSESARTIVETYDRTMANHFAEGSSQLDLDAEAWVDAAGGPSVRPWGQPGYYSSVVLICEFGRSSGVGKFIYCDAWQWWRGHENPHSGKAATALWHHDGVVGLCHPRSRPLKGSPSGQCYY</sequence>
<protein>
    <submittedName>
        <fullName evidence="2">Uncharacterized protein</fullName>
    </submittedName>
</protein>
<comment type="caution">
    <text evidence="2">The sequence shown here is derived from an EMBL/GenBank/DDBJ whole genome shotgun (WGS) entry which is preliminary data.</text>
</comment>
<name>A0A843UUC1_COLES</name>
<reference evidence="2" key="1">
    <citation type="submission" date="2017-07" db="EMBL/GenBank/DDBJ databases">
        <title>Taro Niue Genome Assembly and Annotation.</title>
        <authorList>
            <person name="Atibalentja N."/>
            <person name="Keating K."/>
            <person name="Fields C.J."/>
        </authorList>
    </citation>
    <scope>NUCLEOTIDE SEQUENCE</scope>
    <source>
        <strain evidence="2">Niue_2</strain>
        <tissue evidence="2">Leaf</tissue>
    </source>
</reference>
<dbReference type="EMBL" id="NMUH01000820">
    <property type="protein sequence ID" value="MQL85284.1"/>
    <property type="molecule type" value="Genomic_DNA"/>
</dbReference>
<keyword evidence="3" id="KW-1185">Reference proteome</keyword>
<gene>
    <name evidence="2" type="ORF">Taro_017804</name>
</gene>
<evidence type="ECO:0000313" key="3">
    <source>
        <dbReference type="Proteomes" id="UP000652761"/>
    </source>
</evidence>